<name>A0A1L9U861_ASPBC</name>
<dbReference type="RefSeq" id="XP_067475103.1">
    <property type="nucleotide sequence ID" value="XM_067625841.1"/>
</dbReference>
<dbReference type="InterPro" id="IPR036770">
    <property type="entry name" value="Ankyrin_rpt-contain_sf"/>
</dbReference>
<organism evidence="1 2">
    <name type="scientific">Aspergillus brasiliensis (strain CBS 101740 / IMI 381727 / IBT 21946)</name>
    <dbReference type="NCBI Taxonomy" id="767769"/>
    <lineage>
        <taxon>Eukaryota</taxon>
        <taxon>Fungi</taxon>
        <taxon>Dikarya</taxon>
        <taxon>Ascomycota</taxon>
        <taxon>Pezizomycotina</taxon>
        <taxon>Eurotiomycetes</taxon>
        <taxon>Eurotiomycetidae</taxon>
        <taxon>Eurotiales</taxon>
        <taxon>Aspergillaceae</taxon>
        <taxon>Aspergillus</taxon>
        <taxon>Aspergillus subgen. Circumdati</taxon>
    </lineage>
</organism>
<proteinExistence type="predicted"/>
<keyword evidence="2" id="KW-1185">Reference proteome</keyword>
<accession>A0A1L9U861</accession>
<evidence type="ECO:0000313" key="1">
    <source>
        <dbReference type="EMBL" id="OJJ67854.1"/>
    </source>
</evidence>
<dbReference type="EMBL" id="KV878692">
    <property type="protein sequence ID" value="OJJ67854.1"/>
    <property type="molecule type" value="Genomic_DNA"/>
</dbReference>
<protein>
    <recommendedName>
        <fullName evidence="3">Ankyrin repeat protein</fullName>
    </recommendedName>
</protein>
<evidence type="ECO:0008006" key="3">
    <source>
        <dbReference type="Google" id="ProtNLM"/>
    </source>
</evidence>
<dbReference type="SUPFAM" id="SSF48403">
    <property type="entry name" value="Ankyrin repeat"/>
    <property type="match status" value="1"/>
</dbReference>
<gene>
    <name evidence="1" type="ORF">ASPBRDRAFT_47357</name>
</gene>
<dbReference type="VEuPathDB" id="FungiDB:ASPBRDRAFT_47357"/>
<dbReference type="AlphaFoldDB" id="A0A1L9U861"/>
<sequence length="81" mass="9182">MGKTPLVIYVCGAALLMQQEASIEAKDTYGYIPLHFAVRCRLWGYRDDATLRSLSVHVNHCCKFDIRENCKALGRAVWAVH</sequence>
<evidence type="ECO:0000313" key="2">
    <source>
        <dbReference type="Proteomes" id="UP000184499"/>
    </source>
</evidence>
<dbReference type="Proteomes" id="UP000184499">
    <property type="component" value="Unassembled WGS sequence"/>
</dbReference>
<dbReference type="GeneID" id="93578329"/>
<reference evidence="2" key="1">
    <citation type="journal article" date="2017" name="Genome Biol.">
        <title>Comparative genomics reveals high biological diversity and specific adaptations in the industrially and medically important fungal genus Aspergillus.</title>
        <authorList>
            <person name="de Vries R.P."/>
            <person name="Riley R."/>
            <person name="Wiebenga A."/>
            <person name="Aguilar-Osorio G."/>
            <person name="Amillis S."/>
            <person name="Uchima C.A."/>
            <person name="Anderluh G."/>
            <person name="Asadollahi M."/>
            <person name="Askin M."/>
            <person name="Barry K."/>
            <person name="Battaglia E."/>
            <person name="Bayram O."/>
            <person name="Benocci T."/>
            <person name="Braus-Stromeyer S.A."/>
            <person name="Caldana C."/>
            <person name="Canovas D."/>
            <person name="Cerqueira G.C."/>
            <person name="Chen F."/>
            <person name="Chen W."/>
            <person name="Choi C."/>
            <person name="Clum A."/>
            <person name="Dos Santos R.A."/>
            <person name="Damasio A.R."/>
            <person name="Diallinas G."/>
            <person name="Emri T."/>
            <person name="Fekete E."/>
            <person name="Flipphi M."/>
            <person name="Freyberg S."/>
            <person name="Gallo A."/>
            <person name="Gournas C."/>
            <person name="Habgood R."/>
            <person name="Hainaut M."/>
            <person name="Harispe M.L."/>
            <person name="Henrissat B."/>
            <person name="Hilden K.S."/>
            <person name="Hope R."/>
            <person name="Hossain A."/>
            <person name="Karabika E."/>
            <person name="Karaffa L."/>
            <person name="Karanyi Z."/>
            <person name="Krasevec N."/>
            <person name="Kuo A."/>
            <person name="Kusch H."/>
            <person name="LaButti K."/>
            <person name="Lagendijk E.L."/>
            <person name="Lapidus A."/>
            <person name="Levasseur A."/>
            <person name="Lindquist E."/>
            <person name="Lipzen A."/>
            <person name="Logrieco A.F."/>
            <person name="MacCabe A."/>
            <person name="Maekelae M.R."/>
            <person name="Malavazi I."/>
            <person name="Melin P."/>
            <person name="Meyer V."/>
            <person name="Mielnichuk N."/>
            <person name="Miskei M."/>
            <person name="Molnar A.P."/>
            <person name="Mule G."/>
            <person name="Ngan C.Y."/>
            <person name="Orejas M."/>
            <person name="Orosz E."/>
            <person name="Ouedraogo J.P."/>
            <person name="Overkamp K.M."/>
            <person name="Park H.-S."/>
            <person name="Perrone G."/>
            <person name="Piumi F."/>
            <person name="Punt P.J."/>
            <person name="Ram A.F."/>
            <person name="Ramon A."/>
            <person name="Rauscher S."/>
            <person name="Record E."/>
            <person name="Riano-Pachon D.M."/>
            <person name="Robert V."/>
            <person name="Roehrig J."/>
            <person name="Ruller R."/>
            <person name="Salamov A."/>
            <person name="Salih N.S."/>
            <person name="Samson R.A."/>
            <person name="Sandor E."/>
            <person name="Sanguinetti M."/>
            <person name="Schuetze T."/>
            <person name="Sepcic K."/>
            <person name="Shelest E."/>
            <person name="Sherlock G."/>
            <person name="Sophianopoulou V."/>
            <person name="Squina F.M."/>
            <person name="Sun H."/>
            <person name="Susca A."/>
            <person name="Todd R.B."/>
            <person name="Tsang A."/>
            <person name="Unkles S.E."/>
            <person name="van de Wiele N."/>
            <person name="van Rossen-Uffink D."/>
            <person name="Oliveira J.V."/>
            <person name="Vesth T.C."/>
            <person name="Visser J."/>
            <person name="Yu J.-H."/>
            <person name="Zhou M."/>
            <person name="Andersen M.R."/>
            <person name="Archer D.B."/>
            <person name="Baker S.E."/>
            <person name="Benoit I."/>
            <person name="Brakhage A.A."/>
            <person name="Braus G.H."/>
            <person name="Fischer R."/>
            <person name="Frisvad J.C."/>
            <person name="Goldman G.H."/>
            <person name="Houbraken J."/>
            <person name="Oakley B."/>
            <person name="Pocsi I."/>
            <person name="Scazzocchio C."/>
            <person name="Seiboth B."/>
            <person name="vanKuyk P.A."/>
            <person name="Wortman J."/>
            <person name="Dyer P.S."/>
            <person name="Grigoriev I.V."/>
        </authorList>
    </citation>
    <scope>NUCLEOTIDE SEQUENCE [LARGE SCALE GENOMIC DNA]</scope>
    <source>
        <strain evidence="2">CBS 101740 / IMI 381727 / IBT 21946</strain>
    </source>
</reference>